<dbReference type="AlphaFoldDB" id="A0A6J5UR09"/>
<reference evidence="2 3" key="1">
    <citation type="submission" date="2020-05" db="EMBL/GenBank/DDBJ databases">
        <authorList>
            <person name="Campoy J."/>
            <person name="Schneeberger K."/>
            <person name="Spophaly S."/>
        </authorList>
    </citation>
    <scope>NUCLEOTIDE SEQUENCE [LARGE SCALE GENOMIC DNA]</scope>
    <source>
        <strain evidence="2">PruArmRojPasFocal</strain>
    </source>
</reference>
<accession>A0A6J5UR09</accession>
<evidence type="ECO:0000313" key="2">
    <source>
        <dbReference type="EMBL" id="CAB4277655.1"/>
    </source>
</evidence>
<gene>
    <name evidence="2" type="ORF">CURHAP_LOCUS27483</name>
</gene>
<sequence>MKLERVSKSIRFWSLNSDNNRKKAEVVTQINKKQRERGRPAIPSFPGEEKTQEDCWGEGDGEVWGVMARSPIGYTQVHLDRKRR</sequence>
<protein>
    <submittedName>
        <fullName evidence="2">Uncharacterized protein</fullName>
    </submittedName>
</protein>
<dbReference type="Proteomes" id="UP000507222">
    <property type="component" value="Unassembled WGS sequence"/>
</dbReference>
<evidence type="ECO:0000313" key="3">
    <source>
        <dbReference type="Proteomes" id="UP000507222"/>
    </source>
</evidence>
<name>A0A6J5UR09_PRUAR</name>
<organism evidence="2 3">
    <name type="scientific">Prunus armeniaca</name>
    <name type="common">Apricot</name>
    <name type="synonym">Armeniaca vulgaris</name>
    <dbReference type="NCBI Taxonomy" id="36596"/>
    <lineage>
        <taxon>Eukaryota</taxon>
        <taxon>Viridiplantae</taxon>
        <taxon>Streptophyta</taxon>
        <taxon>Embryophyta</taxon>
        <taxon>Tracheophyta</taxon>
        <taxon>Spermatophyta</taxon>
        <taxon>Magnoliopsida</taxon>
        <taxon>eudicotyledons</taxon>
        <taxon>Gunneridae</taxon>
        <taxon>Pentapetalae</taxon>
        <taxon>rosids</taxon>
        <taxon>fabids</taxon>
        <taxon>Rosales</taxon>
        <taxon>Rosaceae</taxon>
        <taxon>Amygdaloideae</taxon>
        <taxon>Amygdaleae</taxon>
        <taxon>Prunus</taxon>
    </lineage>
</organism>
<proteinExistence type="predicted"/>
<dbReference type="EMBL" id="CAEKDK010000004">
    <property type="protein sequence ID" value="CAB4277655.1"/>
    <property type="molecule type" value="Genomic_DNA"/>
</dbReference>
<feature type="region of interest" description="Disordered" evidence="1">
    <location>
        <begin position="30"/>
        <end position="54"/>
    </location>
</feature>
<evidence type="ECO:0000256" key="1">
    <source>
        <dbReference type="SAM" id="MobiDB-lite"/>
    </source>
</evidence>